<evidence type="ECO:0000256" key="1">
    <source>
        <dbReference type="ARBA" id="ARBA00023015"/>
    </source>
</evidence>
<reference evidence="6" key="1">
    <citation type="journal article" date="2019" name="Int. J. Syst. Evol. Microbiol.">
        <title>The Global Catalogue of Microorganisms (GCM) 10K type strain sequencing project: providing services to taxonomists for standard genome sequencing and annotation.</title>
        <authorList>
            <consortium name="The Broad Institute Genomics Platform"/>
            <consortium name="The Broad Institute Genome Sequencing Center for Infectious Disease"/>
            <person name="Wu L."/>
            <person name="Ma J."/>
        </authorList>
    </citation>
    <scope>NUCLEOTIDE SEQUENCE [LARGE SCALE GENOMIC DNA]</scope>
    <source>
        <strain evidence="6">CCM 8653</strain>
    </source>
</reference>
<dbReference type="SUPFAM" id="SSF53822">
    <property type="entry name" value="Periplasmic binding protein-like I"/>
    <property type="match status" value="1"/>
</dbReference>
<dbReference type="InterPro" id="IPR028082">
    <property type="entry name" value="Peripla_BP_I"/>
</dbReference>
<protein>
    <submittedName>
        <fullName evidence="5">LacI family transcriptional regulator</fullName>
    </submittedName>
</protein>
<dbReference type="InterPro" id="IPR046335">
    <property type="entry name" value="LacI/GalR-like_sensor"/>
</dbReference>
<dbReference type="Proteomes" id="UP000632535">
    <property type="component" value="Unassembled WGS sequence"/>
</dbReference>
<evidence type="ECO:0000313" key="5">
    <source>
        <dbReference type="EMBL" id="GGI09039.1"/>
    </source>
</evidence>
<dbReference type="Gene3D" id="3.40.50.2300">
    <property type="match status" value="2"/>
</dbReference>
<proteinExistence type="predicted"/>
<dbReference type="EMBL" id="BMDG01000007">
    <property type="protein sequence ID" value="GGI09039.1"/>
    <property type="molecule type" value="Genomic_DNA"/>
</dbReference>
<dbReference type="Gene3D" id="1.10.260.40">
    <property type="entry name" value="lambda repressor-like DNA-binding domains"/>
    <property type="match status" value="1"/>
</dbReference>
<dbReference type="InterPro" id="IPR000843">
    <property type="entry name" value="HTH_LacI"/>
</dbReference>
<dbReference type="CDD" id="cd01392">
    <property type="entry name" value="HTH_LacI"/>
    <property type="match status" value="1"/>
</dbReference>
<gene>
    <name evidence="5" type="primary">lacI</name>
    <name evidence="5" type="ORF">GCM10007368_24180</name>
</gene>
<keyword evidence="2" id="KW-0238">DNA-binding</keyword>
<comment type="caution">
    <text evidence="5">The sequence shown here is derived from an EMBL/GenBank/DDBJ whole genome shotgun (WGS) entry which is preliminary data.</text>
</comment>
<dbReference type="SUPFAM" id="SSF47413">
    <property type="entry name" value="lambda repressor-like DNA-binding domains"/>
    <property type="match status" value="1"/>
</dbReference>
<name>A0ABQ2B682_9MICO</name>
<evidence type="ECO:0000256" key="2">
    <source>
        <dbReference type="ARBA" id="ARBA00023125"/>
    </source>
</evidence>
<organism evidence="5 6">
    <name type="scientific">Isoptericola cucumis</name>
    <dbReference type="NCBI Taxonomy" id="1776856"/>
    <lineage>
        <taxon>Bacteria</taxon>
        <taxon>Bacillati</taxon>
        <taxon>Actinomycetota</taxon>
        <taxon>Actinomycetes</taxon>
        <taxon>Micrococcales</taxon>
        <taxon>Promicromonosporaceae</taxon>
        <taxon>Isoptericola</taxon>
    </lineage>
</organism>
<dbReference type="RefSeq" id="WP_188523949.1">
    <property type="nucleotide sequence ID" value="NZ_BMDG01000007.1"/>
</dbReference>
<keyword evidence="1" id="KW-0805">Transcription regulation</keyword>
<accession>A0ABQ2B682</accession>
<dbReference type="PANTHER" id="PTHR30146:SF153">
    <property type="entry name" value="LACTOSE OPERON REPRESSOR"/>
    <property type="match status" value="1"/>
</dbReference>
<feature type="domain" description="HTH lacI-type" evidence="4">
    <location>
        <begin position="18"/>
        <end position="72"/>
    </location>
</feature>
<dbReference type="SMART" id="SM00354">
    <property type="entry name" value="HTH_LACI"/>
    <property type="match status" value="1"/>
</dbReference>
<dbReference type="Pfam" id="PF00356">
    <property type="entry name" value="LacI"/>
    <property type="match status" value="1"/>
</dbReference>
<evidence type="ECO:0000259" key="4">
    <source>
        <dbReference type="PROSITE" id="PS50932"/>
    </source>
</evidence>
<evidence type="ECO:0000313" key="6">
    <source>
        <dbReference type="Proteomes" id="UP000632535"/>
    </source>
</evidence>
<dbReference type="PROSITE" id="PS50932">
    <property type="entry name" value="HTH_LACI_2"/>
    <property type="match status" value="1"/>
</dbReference>
<evidence type="ECO:0000256" key="3">
    <source>
        <dbReference type="ARBA" id="ARBA00023163"/>
    </source>
</evidence>
<sequence length="347" mass="37347">MRIDDESSGDVTDVAKVPTSADVAREAGVSQSTVSYVMSGKRPISSTTRRRVEEAIARLTYEPHAGARALAGHRTSTIAIVMPLRPTSSAQRLMTFVEEITLAARERDYDVLLVTADEGPAGLRRVVGRSLCDAVVVMEVGTTDERVTIAREVRAPVVVVGIPEDGDGVDCLDFDFAGAGRLLVEELADLGHRAVDVVGWDPDVVADGYNYVPRFTRGATSAAEDRGVELRWHLPADAPGLRTTLEQVCAPRPEPHGLLLVRAFPEVLRSLSEHGLRPGRDVDVVALASDTEAQAHDLTATATRPREVSRRVTARLFALIDGDAVPGRAAAETVPAELVRRGSTRRP</sequence>
<keyword evidence="6" id="KW-1185">Reference proteome</keyword>
<keyword evidence="3" id="KW-0804">Transcription</keyword>
<dbReference type="PANTHER" id="PTHR30146">
    <property type="entry name" value="LACI-RELATED TRANSCRIPTIONAL REPRESSOR"/>
    <property type="match status" value="1"/>
</dbReference>
<dbReference type="InterPro" id="IPR010982">
    <property type="entry name" value="Lambda_DNA-bd_dom_sf"/>
</dbReference>
<dbReference type="Pfam" id="PF13377">
    <property type="entry name" value="Peripla_BP_3"/>
    <property type="match status" value="1"/>
</dbReference>